<name>A0A146KI05_9EUKA</name>
<accession>A0A146KI05</accession>
<gene>
    <name evidence="1" type="ORF">TPC1_11540</name>
</gene>
<protein>
    <submittedName>
        <fullName evidence="1">Helicase-related protein</fullName>
    </submittedName>
</protein>
<proteinExistence type="predicted"/>
<evidence type="ECO:0000313" key="1">
    <source>
        <dbReference type="EMBL" id="JAP95464.1"/>
    </source>
</evidence>
<reference evidence="1" key="1">
    <citation type="submission" date="2015-07" db="EMBL/GenBank/DDBJ databases">
        <title>Adaptation to a free-living lifestyle via gene acquisitions in the diplomonad Trepomonas sp. PC1.</title>
        <authorList>
            <person name="Xu F."/>
            <person name="Jerlstrom-Hultqvist J."/>
            <person name="Kolisko M."/>
            <person name="Simpson A.G.B."/>
            <person name="Roger A.J."/>
            <person name="Svard S.G."/>
            <person name="Andersson J.O."/>
        </authorList>
    </citation>
    <scope>NUCLEOTIDE SEQUENCE</scope>
    <source>
        <strain evidence="1">PC1</strain>
    </source>
</reference>
<dbReference type="EMBL" id="GDID01001142">
    <property type="protein sequence ID" value="JAP95464.1"/>
    <property type="molecule type" value="Transcribed_RNA"/>
</dbReference>
<keyword evidence="1" id="KW-0547">Nucleotide-binding</keyword>
<sequence>KLQIFFNKSTDLFINITFMQSLDLSFCSSNFYRAINIPVKQSSGAMLKEVQMRVQQSQIMDFEQFQMQLKQSNNWLAYESFMTLNLKHGQPRFKQLVYLLLNINYNQQLKKFVNILQLEQQDRQKFIMGDAFTQIKLILEQLVQIFSNQDIYQQFNRIIEKISTEEKSLAQYFVKRQFDDIDSEFFLQFQFLFQLMNLTPYTILELEMNTVSPFFNQLYFLSQLGLISFVIQEQKIFIGVSDVFSLQQFSQDDQNQFLQLFNIKILNEKKPIFVESTGRITYYKLFDQQDQINTEILSRFCEKQTINLEHCVIFQLSKEVFAEQDLQASLVCRFLKNNSEKPIPADLVNLIDSWSNKKKYNELGKVQIFKVSECKDNEVVHMLLYYTVLKKCLQDKYQYVVWHDKEYIQKIEKHADIYDQFIHKRLGQGLNSKVKIAKQVLMEQGTKTRLLIVKEDAADEVQAKFKHYTTYLANIK</sequence>
<dbReference type="AlphaFoldDB" id="A0A146KI05"/>
<keyword evidence="1" id="KW-0067">ATP-binding</keyword>
<dbReference type="GO" id="GO:0004386">
    <property type="term" value="F:helicase activity"/>
    <property type="evidence" value="ECO:0007669"/>
    <property type="project" value="UniProtKB-KW"/>
</dbReference>
<organism evidence="1">
    <name type="scientific">Trepomonas sp. PC1</name>
    <dbReference type="NCBI Taxonomy" id="1076344"/>
    <lineage>
        <taxon>Eukaryota</taxon>
        <taxon>Metamonada</taxon>
        <taxon>Diplomonadida</taxon>
        <taxon>Hexamitidae</taxon>
        <taxon>Hexamitinae</taxon>
        <taxon>Trepomonas</taxon>
    </lineage>
</organism>
<keyword evidence="1" id="KW-0347">Helicase</keyword>
<keyword evidence="1" id="KW-0378">Hydrolase</keyword>
<feature type="non-terminal residue" evidence="1">
    <location>
        <position position="1"/>
    </location>
</feature>